<dbReference type="EMBL" id="AB366653">
    <property type="protein sequence ID" value="BAG41701.1"/>
    <property type="molecule type" value="Genomic_DNA"/>
</dbReference>
<dbReference type="SUPFAM" id="SSF56731">
    <property type="entry name" value="DNA primase core"/>
    <property type="match status" value="1"/>
</dbReference>
<evidence type="ECO:0000313" key="6">
    <source>
        <dbReference type="Proteomes" id="UP000001034"/>
    </source>
</evidence>
<dbReference type="Pfam" id="PF01807">
    <property type="entry name" value="Zn_ribbon_DnaG"/>
    <property type="match status" value="1"/>
</dbReference>
<name>B2ZYH4_9CAUD</name>
<keyword evidence="2" id="KW-0863">Zinc-finger</keyword>
<dbReference type="KEGG" id="vg:6369779"/>
<evidence type="ECO:0000256" key="3">
    <source>
        <dbReference type="ARBA" id="ARBA00022833"/>
    </source>
</evidence>
<evidence type="ECO:0000259" key="4">
    <source>
        <dbReference type="Pfam" id="PF01807"/>
    </source>
</evidence>
<dbReference type="PANTHER" id="PTHR30313">
    <property type="entry name" value="DNA PRIMASE"/>
    <property type="match status" value="1"/>
</dbReference>
<dbReference type="GO" id="GO:0003677">
    <property type="term" value="F:DNA binding"/>
    <property type="evidence" value="ECO:0007669"/>
    <property type="project" value="InterPro"/>
</dbReference>
<protein>
    <submittedName>
        <fullName evidence="5">DNA primase</fullName>
    </submittedName>
</protein>
<dbReference type="InterPro" id="IPR050219">
    <property type="entry name" value="DnaG_primase"/>
</dbReference>
<dbReference type="Pfam" id="PF13155">
    <property type="entry name" value="Toprim_2"/>
    <property type="match status" value="1"/>
</dbReference>
<dbReference type="GO" id="GO:0008270">
    <property type="term" value="F:zinc ion binding"/>
    <property type="evidence" value="ECO:0007669"/>
    <property type="project" value="UniProtKB-KW"/>
</dbReference>
<dbReference type="OrthoDB" id="24959at10239"/>
<proteinExistence type="predicted"/>
<sequence length="345" mass="39159">MGMDPLTRQEKLQFVRQQMARYSGVKKETGHRMMILCPFHSENTPSAFVTVGDGKYSPGSFYCFACEKGHTWDKVAPLLGLEPFTRQAPSVRMAQDLQIDKGMNLLMSSDKFVRDEFKFSPLPAGKKWRGISTDLLIKLGGRLARKWLEDYHCYGKKFIHFPVQIGDQQVGYFLARLKKEEDKPSYLLAKSAASTWSKTHGLWPLNYSIQLMEELGSTSIVLVEGQRDALRLLSNRIPAVCIFGTQSWSVDKIKILEARGVDRCITFMDGDCAGLAATDRITESFERSQLMQYRALRLWEMKGSPWLKFKDQPSPSKAAKAAGVALWDPGNCPQHIIDRLKSKFF</sequence>
<reference evidence="5 6" key="1">
    <citation type="journal article" date="2010" name="Virology">
        <title>A jumbo phage infecting the phytopathogen Ralstonia solanacearum defines a new lineage of the Myoviridae family.</title>
        <authorList>
            <person name="Yamada T."/>
            <person name="Satoh S."/>
            <person name="Ishikawa H."/>
            <person name="Fujiwara A."/>
            <person name="Kawasaki T."/>
            <person name="Fujie M."/>
            <person name="Ogata H."/>
        </authorList>
    </citation>
    <scope>NUCLEOTIDE SEQUENCE [LARGE SCALE GENOMIC DNA]</scope>
</reference>
<dbReference type="RefSeq" id="YP_001950131.1">
    <property type="nucleotide sequence ID" value="NC_010811.2"/>
</dbReference>
<evidence type="ECO:0000256" key="2">
    <source>
        <dbReference type="ARBA" id="ARBA00022771"/>
    </source>
</evidence>
<keyword evidence="1" id="KW-0479">Metal-binding</keyword>
<dbReference type="InterPro" id="IPR036977">
    <property type="entry name" value="DNA_primase_Znf_CHC2"/>
</dbReference>
<dbReference type="GO" id="GO:0003899">
    <property type="term" value="F:DNA-directed RNA polymerase activity"/>
    <property type="evidence" value="ECO:0007669"/>
    <property type="project" value="InterPro"/>
</dbReference>
<keyword evidence="3" id="KW-0862">Zinc</keyword>
<dbReference type="SUPFAM" id="SSF57783">
    <property type="entry name" value="Zinc beta-ribbon"/>
    <property type="match status" value="1"/>
</dbReference>
<evidence type="ECO:0000256" key="1">
    <source>
        <dbReference type="ARBA" id="ARBA00022723"/>
    </source>
</evidence>
<dbReference type="GO" id="GO:0006269">
    <property type="term" value="P:DNA replication, synthesis of primer"/>
    <property type="evidence" value="ECO:0007669"/>
    <property type="project" value="TreeGrafter"/>
</dbReference>
<evidence type="ECO:0000313" key="5">
    <source>
        <dbReference type="EMBL" id="BAG41701.1"/>
    </source>
</evidence>
<organism evidence="5 6">
    <name type="scientific">Ralstonia phage phiRSL1</name>
    <dbReference type="NCBI Taxonomy" id="1980924"/>
    <lineage>
        <taxon>Viruses</taxon>
        <taxon>Duplodnaviria</taxon>
        <taxon>Heunggongvirae</taxon>
        <taxon>Uroviricota</taxon>
        <taxon>Caudoviricetes</taxon>
        <taxon>Mieseafarmvirus</taxon>
        <taxon>Mieseafarmvirus RSL1</taxon>
    </lineage>
</organism>
<dbReference type="InterPro" id="IPR002694">
    <property type="entry name" value="Znf_CHC2"/>
</dbReference>
<dbReference type="Proteomes" id="UP000001034">
    <property type="component" value="Segment"/>
</dbReference>
<dbReference type="Gene3D" id="3.90.580.10">
    <property type="entry name" value="Zinc finger, CHC2-type domain"/>
    <property type="match status" value="1"/>
</dbReference>
<keyword evidence="6" id="KW-1185">Reference proteome</keyword>
<feature type="domain" description="Zinc finger CHC2-type" evidence="4">
    <location>
        <begin position="27"/>
        <end position="69"/>
    </location>
</feature>
<dbReference type="Gene3D" id="3.40.1360.10">
    <property type="match status" value="1"/>
</dbReference>
<dbReference type="PANTHER" id="PTHR30313:SF2">
    <property type="entry name" value="DNA PRIMASE"/>
    <property type="match status" value="1"/>
</dbReference>
<accession>B2ZYH4</accession>
<dbReference type="GeneID" id="6369779"/>